<dbReference type="PRINTS" id="PR00114">
    <property type="entry name" value="STPHPHTASE"/>
</dbReference>
<dbReference type="Pfam" id="PF00149">
    <property type="entry name" value="Metallophos"/>
    <property type="match status" value="1"/>
</dbReference>
<proteinExistence type="predicted"/>
<dbReference type="InterPro" id="IPR004843">
    <property type="entry name" value="Calcineurin-like_PHP"/>
</dbReference>
<dbReference type="GO" id="GO:0000298">
    <property type="term" value="F:endopolyphosphatase activity"/>
    <property type="evidence" value="ECO:0007669"/>
    <property type="project" value="TreeGrafter"/>
</dbReference>
<dbReference type="GO" id="GO:0016791">
    <property type="term" value="F:phosphatase activity"/>
    <property type="evidence" value="ECO:0007669"/>
    <property type="project" value="TreeGrafter"/>
</dbReference>
<dbReference type="RefSeq" id="WP_123662979.1">
    <property type="nucleotide sequence ID" value="NZ_RARA01000024.1"/>
</dbReference>
<dbReference type="InterPro" id="IPR029052">
    <property type="entry name" value="Metallo-depent_PP-like"/>
</dbReference>
<dbReference type="InterPro" id="IPR006186">
    <property type="entry name" value="Ser/Thr-sp_prot-phosphatase"/>
</dbReference>
<dbReference type="CDD" id="cd00144">
    <property type="entry name" value="MPP_PPP_family"/>
    <property type="match status" value="1"/>
</dbReference>
<dbReference type="GO" id="GO:0006798">
    <property type="term" value="P:polyphosphate catabolic process"/>
    <property type="evidence" value="ECO:0007669"/>
    <property type="project" value="TreeGrafter"/>
</dbReference>
<feature type="domain" description="Calcineurin-like phosphoesterase" evidence="1">
    <location>
        <begin position="3"/>
        <end position="182"/>
    </location>
</feature>
<organism evidence="2 3">
    <name type="scientific">Candidatus Cardinium hertigii</name>
    <dbReference type="NCBI Taxonomy" id="247481"/>
    <lineage>
        <taxon>Bacteria</taxon>
        <taxon>Pseudomonadati</taxon>
        <taxon>Bacteroidota</taxon>
        <taxon>Cytophagia</taxon>
        <taxon>Cytophagales</taxon>
        <taxon>Amoebophilaceae</taxon>
        <taxon>Candidatus Cardinium</taxon>
    </lineage>
</organism>
<dbReference type="PANTHER" id="PTHR42850">
    <property type="entry name" value="METALLOPHOSPHOESTERASE"/>
    <property type="match status" value="1"/>
</dbReference>
<dbReference type="AlphaFoldDB" id="A0A3N2QC64"/>
<protein>
    <submittedName>
        <fullName evidence="2">Serine/threonine protein phosphatase</fullName>
    </submittedName>
</protein>
<dbReference type="OrthoDB" id="9808081at2"/>
<gene>
    <name evidence="2" type="ORF">EDM02_03120</name>
</gene>
<dbReference type="Gene3D" id="3.60.21.10">
    <property type="match status" value="1"/>
</dbReference>
<keyword evidence="3" id="KW-1185">Reference proteome</keyword>
<evidence type="ECO:0000259" key="1">
    <source>
        <dbReference type="Pfam" id="PF00149"/>
    </source>
</evidence>
<sequence>MERTIIVGDVHGCYKELTYLLKTIAYKPSDRLIFVGDLIARGPDSLGVLKLVREIGALVVRGNHEEKLLLWRTSQEDSNDYNSKSVELLPMHLAIAQALTEEDWMWMHSFPLWYALPEHELLVVHAGLVPGITLACQDRKVLLSIRGLTEEKKPCYNKNHSQWWGRAYKGPPHIVFGHNAFFEPQFHPWATGIDTACVYGGMLTAMVLQKEQVIPRGQAVKKLLISQSSMGVYYPY</sequence>
<dbReference type="InterPro" id="IPR050126">
    <property type="entry name" value="Ap4A_hydrolase"/>
</dbReference>
<dbReference type="GO" id="GO:0005737">
    <property type="term" value="C:cytoplasm"/>
    <property type="evidence" value="ECO:0007669"/>
    <property type="project" value="TreeGrafter"/>
</dbReference>
<name>A0A3N2QC64_9BACT</name>
<evidence type="ECO:0000313" key="3">
    <source>
        <dbReference type="Proteomes" id="UP000270927"/>
    </source>
</evidence>
<dbReference type="EMBL" id="RARA01000024">
    <property type="protein sequence ID" value="ROT47398.1"/>
    <property type="molecule type" value="Genomic_DNA"/>
</dbReference>
<reference evidence="2 3" key="1">
    <citation type="submission" date="2018-09" db="EMBL/GenBank/DDBJ databases">
        <title>Comparative Genomics of Wolbachia-Cardinium Dual Endosymbiosis in a Plant-Parasitic Nematode.</title>
        <authorList>
            <person name="Brown A.M.V."/>
            <person name="Wasala S.K."/>
            <person name="Howe D.K."/>
            <person name="Peetz A.B."/>
            <person name="Zasada I.A."/>
            <person name="Denver D.R."/>
        </authorList>
    </citation>
    <scope>NUCLEOTIDE SEQUENCE [LARGE SCALE GENOMIC DNA]</scope>
    <source>
        <strain evidence="2 3">Pp_1</strain>
    </source>
</reference>
<accession>A0A3N2QC64</accession>
<dbReference type="SUPFAM" id="SSF56300">
    <property type="entry name" value="Metallo-dependent phosphatases"/>
    <property type="match status" value="1"/>
</dbReference>
<comment type="caution">
    <text evidence="2">The sequence shown here is derived from an EMBL/GenBank/DDBJ whole genome shotgun (WGS) entry which is preliminary data.</text>
</comment>
<evidence type="ECO:0000313" key="2">
    <source>
        <dbReference type="EMBL" id="ROT47398.1"/>
    </source>
</evidence>
<dbReference type="PANTHER" id="PTHR42850:SF4">
    <property type="entry name" value="ZINC-DEPENDENT ENDOPOLYPHOSPHATASE"/>
    <property type="match status" value="1"/>
</dbReference>
<dbReference type="Proteomes" id="UP000270927">
    <property type="component" value="Unassembled WGS sequence"/>
</dbReference>